<reference evidence="2" key="2">
    <citation type="journal article" date="2015" name="Fish Shellfish Immunol.">
        <title>Early steps in the European eel (Anguilla anguilla)-Vibrio vulnificus interaction in the gills: Role of the RtxA13 toxin.</title>
        <authorList>
            <person name="Callol A."/>
            <person name="Pajuelo D."/>
            <person name="Ebbesson L."/>
            <person name="Teles M."/>
            <person name="MacKenzie S."/>
            <person name="Amaro C."/>
        </authorList>
    </citation>
    <scope>NUCLEOTIDE SEQUENCE</scope>
</reference>
<dbReference type="EMBL" id="GBXM01063629">
    <property type="protein sequence ID" value="JAH44948.1"/>
    <property type="molecule type" value="Transcribed_RNA"/>
</dbReference>
<reference evidence="2" key="1">
    <citation type="submission" date="2014-11" db="EMBL/GenBank/DDBJ databases">
        <authorList>
            <person name="Amaro Gonzalez C."/>
        </authorList>
    </citation>
    <scope>NUCLEOTIDE SEQUENCE</scope>
</reference>
<feature type="transmembrane region" description="Helical" evidence="1">
    <location>
        <begin position="15"/>
        <end position="35"/>
    </location>
</feature>
<keyword evidence="1" id="KW-0812">Transmembrane</keyword>
<sequence length="46" mass="5435">MSAVGRDQAISYFGLLWYCIHMLILSLFVLVYLYLCVRLTLLQYQC</sequence>
<accession>A0A0E9SWP1</accession>
<protein>
    <submittedName>
        <fullName evidence="2">Uncharacterized protein</fullName>
    </submittedName>
</protein>
<name>A0A0E9SWP1_ANGAN</name>
<organism evidence="2">
    <name type="scientific">Anguilla anguilla</name>
    <name type="common">European freshwater eel</name>
    <name type="synonym">Muraena anguilla</name>
    <dbReference type="NCBI Taxonomy" id="7936"/>
    <lineage>
        <taxon>Eukaryota</taxon>
        <taxon>Metazoa</taxon>
        <taxon>Chordata</taxon>
        <taxon>Craniata</taxon>
        <taxon>Vertebrata</taxon>
        <taxon>Euteleostomi</taxon>
        <taxon>Actinopterygii</taxon>
        <taxon>Neopterygii</taxon>
        <taxon>Teleostei</taxon>
        <taxon>Anguilliformes</taxon>
        <taxon>Anguillidae</taxon>
        <taxon>Anguilla</taxon>
    </lineage>
</organism>
<keyword evidence="1" id="KW-1133">Transmembrane helix</keyword>
<evidence type="ECO:0000313" key="2">
    <source>
        <dbReference type="EMBL" id="JAH44948.1"/>
    </source>
</evidence>
<dbReference type="AlphaFoldDB" id="A0A0E9SWP1"/>
<proteinExistence type="predicted"/>
<keyword evidence="1" id="KW-0472">Membrane</keyword>
<evidence type="ECO:0000256" key="1">
    <source>
        <dbReference type="SAM" id="Phobius"/>
    </source>
</evidence>